<gene>
    <name evidence="1" type="ORF">JCGZ_02408</name>
</gene>
<evidence type="ECO:0000313" key="2">
    <source>
        <dbReference type="Proteomes" id="UP000027138"/>
    </source>
</evidence>
<evidence type="ECO:0000313" key="1">
    <source>
        <dbReference type="EMBL" id="KDP46972.1"/>
    </source>
</evidence>
<protein>
    <submittedName>
        <fullName evidence="1">Uncharacterized protein</fullName>
    </submittedName>
</protein>
<sequence>MEFISIGFRVSLVSEPKIKDLTKDAPVDCQTAAVATVYGGRKTMVAQNRALFTPSGSIFYEESVFGISCMRSVP</sequence>
<reference evidence="1 2" key="1">
    <citation type="journal article" date="2014" name="PLoS ONE">
        <title>Global Analysis of Gene Expression Profiles in Physic Nut (Jatropha curcas L.) Seedlings Exposed to Salt Stress.</title>
        <authorList>
            <person name="Zhang L."/>
            <person name="Zhang C."/>
            <person name="Wu P."/>
            <person name="Chen Y."/>
            <person name="Li M."/>
            <person name="Jiang H."/>
            <person name="Wu G."/>
        </authorList>
    </citation>
    <scope>NUCLEOTIDE SEQUENCE [LARGE SCALE GENOMIC DNA]</scope>
    <source>
        <strain evidence="2">cv. GZQX0401</strain>
        <tissue evidence="1">Young leaves</tissue>
    </source>
</reference>
<keyword evidence="2" id="KW-1185">Reference proteome</keyword>
<dbReference type="AlphaFoldDB" id="A0A067LF02"/>
<dbReference type="Proteomes" id="UP000027138">
    <property type="component" value="Unassembled WGS sequence"/>
</dbReference>
<dbReference type="EMBL" id="KK914201">
    <property type="protein sequence ID" value="KDP46972.1"/>
    <property type="molecule type" value="Genomic_DNA"/>
</dbReference>
<name>A0A067LF02_JATCU</name>
<organism evidence="1 2">
    <name type="scientific">Jatropha curcas</name>
    <name type="common">Barbados nut</name>
    <dbReference type="NCBI Taxonomy" id="180498"/>
    <lineage>
        <taxon>Eukaryota</taxon>
        <taxon>Viridiplantae</taxon>
        <taxon>Streptophyta</taxon>
        <taxon>Embryophyta</taxon>
        <taxon>Tracheophyta</taxon>
        <taxon>Spermatophyta</taxon>
        <taxon>Magnoliopsida</taxon>
        <taxon>eudicotyledons</taxon>
        <taxon>Gunneridae</taxon>
        <taxon>Pentapetalae</taxon>
        <taxon>rosids</taxon>
        <taxon>fabids</taxon>
        <taxon>Malpighiales</taxon>
        <taxon>Euphorbiaceae</taxon>
        <taxon>Crotonoideae</taxon>
        <taxon>Jatropheae</taxon>
        <taxon>Jatropha</taxon>
    </lineage>
</organism>
<accession>A0A067LF02</accession>
<proteinExistence type="predicted"/>